<keyword evidence="1" id="KW-1133">Transmembrane helix</keyword>
<dbReference type="Proteomes" id="UP001278571">
    <property type="component" value="Unassembled WGS sequence"/>
</dbReference>
<evidence type="ECO:0000313" key="3">
    <source>
        <dbReference type="Proteomes" id="UP001278571"/>
    </source>
</evidence>
<keyword evidence="1" id="KW-0812">Transmembrane</keyword>
<protein>
    <recommendedName>
        <fullName evidence="4">Integral membrane protein</fullName>
    </recommendedName>
</protein>
<evidence type="ECO:0008006" key="4">
    <source>
        <dbReference type="Google" id="ProtNLM"/>
    </source>
</evidence>
<feature type="transmembrane region" description="Helical" evidence="1">
    <location>
        <begin position="85"/>
        <end position="106"/>
    </location>
</feature>
<dbReference type="EMBL" id="JAWJZF010000158">
    <property type="protein sequence ID" value="MDX2290796.1"/>
    <property type="molecule type" value="Genomic_DNA"/>
</dbReference>
<organism evidence="2 3">
    <name type="scientific">Streptomyces roseolus</name>
    <dbReference type="NCBI Taxonomy" id="67358"/>
    <lineage>
        <taxon>Bacteria</taxon>
        <taxon>Bacillati</taxon>
        <taxon>Actinomycetota</taxon>
        <taxon>Actinomycetes</taxon>
        <taxon>Kitasatosporales</taxon>
        <taxon>Streptomycetaceae</taxon>
        <taxon>Streptomyces</taxon>
    </lineage>
</organism>
<keyword evidence="1" id="KW-0472">Membrane</keyword>
<keyword evidence="3" id="KW-1185">Reference proteome</keyword>
<proteinExistence type="predicted"/>
<gene>
    <name evidence="2" type="ORF">R2363_01120</name>
</gene>
<feature type="transmembrane region" description="Helical" evidence="1">
    <location>
        <begin position="7"/>
        <end position="32"/>
    </location>
</feature>
<evidence type="ECO:0000313" key="2">
    <source>
        <dbReference type="EMBL" id="MDX2290796.1"/>
    </source>
</evidence>
<dbReference type="RefSeq" id="WP_319007392.1">
    <property type="nucleotide sequence ID" value="NZ_JAWJZF010000158.1"/>
</dbReference>
<comment type="caution">
    <text evidence="2">The sequence shown here is derived from an EMBL/GenBank/DDBJ whole genome shotgun (WGS) entry which is preliminary data.</text>
</comment>
<sequence>MALLPALAIGLPSGFGGLYFLAILPVALPFFLRRTPHPFAWACLVAGTTLSVWAVVGFVVGMFLCVPAAVLLLIAAFLDPSTRPGTWGALAVPVVPAVSGPLLYGVPGF</sequence>
<name>A0ABU4JZ76_9ACTN</name>
<evidence type="ECO:0000256" key="1">
    <source>
        <dbReference type="SAM" id="Phobius"/>
    </source>
</evidence>
<feature type="transmembrane region" description="Helical" evidence="1">
    <location>
        <begin position="52"/>
        <end position="78"/>
    </location>
</feature>
<accession>A0ABU4JZ76</accession>
<reference evidence="2 3" key="1">
    <citation type="submission" date="2023-10" db="EMBL/GenBank/DDBJ databases">
        <authorList>
            <person name="Wang X.X."/>
        </authorList>
    </citation>
    <scope>NUCLEOTIDE SEQUENCE [LARGE SCALE GENOMIC DNA]</scope>
    <source>
        <strain evidence="2 3">NBRC 12816</strain>
    </source>
</reference>